<accession>A0A2H6KA74</accession>
<dbReference type="PANTHER" id="PTHR12124:SF47">
    <property type="entry name" value="EXOSOME COMPONENT 10"/>
    <property type="match status" value="1"/>
</dbReference>
<dbReference type="CDD" id="cd06147">
    <property type="entry name" value="Rrp6p_like_exo"/>
    <property type="match status" value="1"/>
</dbReference>
<gene>
    <name evidence="6" type="ORF">BOVATA_013830</name>
</gene>
<name>A0A2H6KA74_9APIC</name>
<evidence type="ECO:0000313" key="7">
    <source>
        <dbReference type="Proteomes" id="UP000236319"/>
    </source>
</evidence>
<feature type="compositionally biased region" description="Low complexity" evidence="4">
    <location>
        <begin position="809"/>
        <end position="826"/>
    </location>
</feature>
<keyword evidence="1" id="KW-0540">Nuclease</keyword>
<dbReference type="PANTHER" id="PTHR12124">
    <property type="entry name" value="POLYMYOSITIS/SCLERODERMA AUTOANTIGEN-RELATED"/>
    <property type="match status" value="1"/>
</dbReference>
<dbReference type="GO" id="GO:0003727">
    <property type="term" value="F:single-stranded RNA binding"/>
    <property type="evidence" value="ECO:0007669"/>
    <property type="project" value="TreeGrafter"/>
</dbReference>
<keyword evidence="7" id="KW-1185">Reference proteome</keyword>
<feature type="compositionally biased region" description="Polar residues" evidence="4">
    <location>
        <begin position="755"/>
        <end position="768"/>
    </location>
</feature>
<dbReference type="VEuPathDB" id="PiroplasmaDB:BOVATA_013830"/>
<evidence type="ECO:0000256" key="2">
    <source>
        <dbReference type="ARBA" id="ARBA00022801"/>
    </source>
</evidence>
<dbReference type="InterPro" id="IPR049559">
    <property type="entry name" value="Rrp6p-like_exo"/>
</dbReference>
<dbReference type="SUPFAM" id="SSF53098">
    <property type="entry name" value="Ribonuclease H-like"/>
    <property type="match status" value="1"/>
</dbReference>
<comment type="caution">
    <text evidence="6">The sequence shown here is derived from an EMBL/GenBank/DDBJ whole genome shotgun (WGS) entry which is preliminary data.</text>
</comment>
<dbReference type="GeneID" id="39873660"/>
<feature type="region of interest" description="Disordered" evidence="4">
    <location>
        <begin position="643"/>
        <end position="930"/>
    </location>
</feature>
<dbReference type="Gene3D" id="3.30.420.10">
    <property type="entry name" value="Ribonuclease H-like superfamily/Ribonuclease H"/>
    <property type="match status" value="1"/>
</dbReference>
<dbReference type="AlphaFoldDB" id="A0A2H6KA74"/>
<feature type="compositionally biased region" description="Basic residues" evidence="4">
    <location>
        <begin position="840"/>
        <end position="853"/>
    </location>
</feature>
<dbReference type="RefSeq" id="XP_028866133.1">
    <property type="nucleotide sequence ID" value="XM_029010300.1"/>
</dbReference>
<dbReference type="OrthoDB" id="2250022at2759"/>
<keyword evidence="2" id="KW-0378">Hydrolase</keyword>
<feature type="compositionally biased region" description="Basic residues" evidence="4">
    <location>
        <begin position="795"/>
        <end position="808"/>
    </location>
</feature>
<feature type="region of interest" description="Disordered" evidence="4">
    <location>
        <begin position="125"/>
        <end position="160"/>
    </location>
</feature>
<evidence type="ECO:0000256" key="1">
    <source>
        <dbReference type="ARBA" id="ARBA00022722"/>
    </source>
</evidence>
<feature type="compositionally biased region" description="Basic residues" evidence="4">
    <location>
        <begin position="134"/>
        <end position="143"/>
    </location>
</feature>
<keyword evidence="3 6" id="KW-0269">Exonuclease</keyword>
<dbReference type="InterPro" id="IPR036397">
    <property type="entry name" value="RNaseH_sf"/>
</dbReference>
<dbReference type="GO" id="GO:0071051">
    <property type="term" value="P:poly(A)-dependent snoRNA 3'-end processing"/>
    <property type="evidence" value="ECO:0007669"/>
    <property type="project" value="TreeGrafter"/>
</dbReference>
<dbReference type="GO" id="GO:0071040">
    <property type="term" value="P:nuclear polyadenylation-dependent antisense transcript catabolic process"/>
    <property type="evidence" value="ECO:0007669"/>
    <property type="project" value="TreeGrafter"/>
</dbReference>
<organism evidence="6 7">
    <name type="scientific">Babesia ovata</name>
    <dbReference type="NCBI Taxonomy" id="189622"/>
    <lineage>
        <taxon>Eukaryota</taxon>
        <taxon>Sar</taxon>
        <taxon>Alveolata</taxon>
        <taxon>Apicomplexa</taxon>
        <taxon>Aconoidasida</taxon>
        <taxon>Piroplasmida</taxon>
        <taxon>Babesiidae</taxon>
        <taxon>Babesia</taxon>
    </lineage>
</organism>
<proteinExistence type="predicted"/>
<dbReference type="GO" id="GO:0071036">
    <property type="term" value="P:nuclear polyadenylation-dependent snoRNA catabolic process"/>
    <property type="evidence" value="ECO:0007669"/>
    <property type="project" value="TreeGrafter"/>
</dbReference>
<dbReference type="EMBL" id="BDSA01000001">
    <property type="protein sequence ID" value="GBE59890.1"/>
    <property type="molecule type" value="Genomic_DNA"/>
</dbReference>
<dbReference type="InterPro" id="IPR002562">
    <property type="entry name" value="3'-5'_exonuclease_dom"/>
</dbReference>
<reference evidence="6 7" key="1">
    <citation type="journal article" date="2017" name="BMC Genomics">
        <title>Whole-genome assembly of Babesia ovata and comparative genomics between closely related pathogens.</title>
        <authorList>
            <person name="Yamagishi J."/>
            <person name="Asada M."/>
            <person name="Hakimi H."/>
            <person name="Tanaka T.Q."/>
            <person name="Sugimoto C."/>
            <person name="Kawazu S."/>
        </authorList>
    </citation>
    <scope>NUCLEOTIDE SEQUENCE [LARGE SCALE GENOMIC DNA]</scope>
    <source>
        <strain evidence="6 7">Miyake</strain>
    </source>
</reference>
<dbReference type="InterPro" id="IPR012337">
    <property type="entry name" value="RNaseH-like_sf"/>
</dbReference>
<dbReference type="GO" id="GO:0000176">
    <property type="term" value="C:nuclear exosome (RNase complex)"/>
    <property type="evidence" value="ECO:0007669"/>
    <property type="project" value="TreeGrafter"/>
</dbReference>
<dbReference type="GO" id="GO:0071038">
    <property type="term" value="P:TRAMP-dependent tRNA surveillance pathway"/>
    <property type="evidence" value="ECO:0007669"/>
    <property type="project" value="TreeGrafter"/>
</dbReference>
<sequence>MDLFVDYLDSQLQCPEDYESLVSREESQGSVKSHLNKLISAASDAAKASNLLPTDDDYSIHVNNPAFSSRLSWLSTKCAEAFYSVEPLFRKIDIDEYDDLWSYQAMDALSEEIYRGLSAHHNDPIQRVSAFRRDKGKKSKRKVPAGGISTTQSPDPPERRLQCDTEARLEQLPLEINVNQYKRVRKHRQSQWAHLIDNFSLRLLSHAERPKFNSIEPCATTNGKRSGPDAPAKSDLAVEHRFVPMIYPSHQYFENYQGNKPRAAILPHPYTTEIYALEWSDTTQEHSHRGRKTLGGGSLLDPNVNIRGPSTPCENCRMVQTLQELESMIATLKGCSIIAVDVEHHSGQSFRGFVCLVQITGAGLDWVIDPFGIFDEMWRLNEVTTDPRILKVMHGAESDILWLQRDFGVYVVNLFDTLKASDVLCLPGGHSLSSLVKQFLGIHLDKSYQLADWRIRPIPNDMLNYASADTHYLLDLYSALKNRALELDAEKAAGAIGCADNRIQRIMFRSRKVSLSQYKEPAFNEVGRSLQALKKCRQSLQRVDHLSLNIIMNLMSLRNYAARVLDESEWYVLSDYGAVAMSMAGDAKNSSEVFLRSAAKRMNMLQHEIPYVVKLRNTLKDALNWIETTGTVLSEPVPLSTVMDKMRQPSPSPSLPEKASDVVTDVKTSKPKRSDKPRHRRGSRTLRGKDVKNRGRGPKAPSSTSGTVVPKEGSGSVDAPASNVGAQASGNAPVPSANDVNSSWETVDNDRAPSNEVNTQVVSENVAQPGSDKMPEVPVKEAASVKVAESGAKSSKQRRPRRRVRRTKPAQPAAADAPDAATQTAPVTAKVNKGDGTGKGAKKAKPKQRKNKGAPKQAAKGELDKDAVKPAETDNTTAEPKSEVPAKTAGAGQNRHRRRRRRRPSASATTAAAAGPVQDSTATAATPPPS</sequence>
<evidence type="ECO:0000256" key="4">
    <source>
        <dbReference type="SAM" id="MobiDB-lite"/>
    </source>
</evidence>
<feature type="compositionally biased region" description="Basic residues" evidence="4">
    <location>
        <begin position="894"/>
        <end position="904"/>
    </location>
</feature>
<dbReference type="GO" id="GO:0071035">
    <property type="term" value="P:nuclear polyadenylation-dependent rRNA catabolic process"/>
    <property type="evidence" value="ECO:0007669"/>
    <property type="project" value="TreeGrafter"/>
</dbReference>
<evidence type="ECO:0000256" key="3">
    <source>
        <dbReference type="ARBA" id="ARBA00022839"/>
    </source>
</evidence>
<dbReference type="GO" id="GO:0071037">
    <property type="term" value="P:nuclear polyadenylation-dependent snRNA catabolic process"/>
    <property type="evidence" value="ECO:0007669"/>
    <property type="project" value="TreeGrafter"/>
</dbReference>
<dbReference type="GO" id="GO:0000467">
    <property type="term" value="P:exonucleolytic trimming to generate mature 3'-end of 5.8S rRNA from tricistronic rRNA transcript (SSU-rRNA, 5.8S rRNA, LSU-rRNA)"/>
    <property type="evidence" value="ECO:0007669"/>
    <property type="project" value="InterPro"/>
</dbReference>
<dbReference type="Pfam" id="PF01612">
    <property type="entry name" value="DNA_pol_A_exo1"/>
    <property type="match status" value="1"/>
</dbReference>
<feature type="compositionally biased region" description="Low complexity" evidence="4">
    <location>
        <begin position="905"/>
        <end position="914"/>
    </location>
</feature>
<dbReference type="GO" id="GO:0071044">
    <property type="term" value="P:histone mRNA catabolic process"/>
    <property type="evidence" value="ECO:0007669"/>
    <property type="project" value="TreeGrafter"/>
</dbReference>
<feature type="domain" description="3'-5' exonuclease" evidence="5">
    <location>
        <begin position="316"/>
        <end position="485"/>
    </location>
</feature>
<evidence type="ECO:0000259" key="5">
    <source>
        <dbReference type="SMART" id="SM00474"/>
    </source>
</evidence>
<feature type="compositionally biased region" description="Basic and acidic residues" evidence="4">
    <location>
        <begin position="859"/>
        <end position="872"/>
    </location>
</feature>
<evidence type="ECO:0000313" key="6">
    <source>
        <dbReference type="EMBL" id="GBE59890.1"/>
    </source>
</evidence>
<protein>
    <submittedName>
        <fullName evidence="6">3-5 exonuclease domain-containing protein</fullName>
    </submittedName>
</protein>
<dbReference type="GO" id="GO:0071039">
    <property type="term" value="P:nuclear polyadenylation-dependent CUT catabolic process"/>
    <property type="evidence" value="ECO:0007669"/>
    <property type="project" value="TreeGrafter"/>
</dbReference>
<feature type="compositionally biased region" description="Basic residues" evidence="4">
    <location>
        <begin position="669"/>
        <end position="686"/>
    </location>
</feature>
<dbReference type="GO" id="GO:0000175">
    <property type="term" value="F:3'-5'-RNA exonuclease activity"/>
    <property type="evidence" value="ECO:0007669"/>
    <property type="project" value="InterPro"/>
</dbReference>
<dbReference type="GO" id="GO:0005730">
    <property type="term" value="C:nucleolus"/>
    <property type="evidence" value="ECO:0007669"/>
    <property type="project" value="TreeGrafter"/>
</dbReference>
<dbReference type="InterPro" id="IPR045092">
    <property type="entry name" value="Rrp6-like"/>
</dbReference>
<dbReference type="Proteomes" id="UP000236319">
    <property type="component" value="Unassembled WGS sequence"/>
</dbReference>
<dbReference type="SMART" id="SM00474">
    <property type="entry name" value="35EXOc"/>
    <property type="match status" value="1"/>
</dbReference>